<dbReference type="AlphaFoldDB" id="A0A3E1BXF5"/>
<dbReference type="RefSeq" id="WP_116272642.1">
    <property type="nucleotide sequence ID" value="NZ_KZ859521.1"/>
</dbReference>
<gene>
    <name evidence="1" type="ORF">B5K10_05575</name>
</gene>
<dbReference type="EMBL" id="NAOO01000004">
    <property type="protein sequence ID" value="RFB99974.1"/>
    <property type="molecule type" value="Genomic_DNA"/>
</dbReference>
<reference evidence="1 2" key="1">
    <citation type="submission" date="2017-03" db="EMBL/GenBank/DDBJ databases">
        <title>Genome analysis of Rhizobial strains effectives or ineffectives for nitrogen fixation isolated from bean seeds.</title>
        <authorList>
            <person name="Peralta H."/>
            <person name="Aguilar-Vera A."/>
            <person name="Mora Y."/>
            <person name="Vargas-Lagunas C."/>
            <person name="Girard L."/>
            <person name="Mora J."/>
        </authorList>
    </citation>
    <scope>NUCLEOTIDE SEQUENCE [LARGE SCALE GENOMIC DNA]</scope>
    <source>
        <strain evidence="1 2">CCGM5</strain>
    </source>
</reference>
<protein>
    <recommendedName>
        <fullName evidence="3">Initiator Rep protein domain-containing protein</fullName>
    </recommendedName>
</protein>
<comment type="caution">
    <text evidence="1">The sequence shown here is derived from an EMBL/GenBank/DDBJ whole genome shotgun (WGS) entry which is preliminary data.</text>
</comment>
<organism evidence="1 2">
    <name type="scientific">Rhizobium leguminosarum bv. trifolii</name>
    <dbReference type="NCBI Taxonomy" id="386"/>
    <lineage>
        <taxon>Bacteria</taxon>
        <taxon>Pseudomonadati</taxon>
        <taxon>Pseudomonadota</taxon>
        <taxon>Alphaproteobacteria</taxon>
        <taxon>Hyphomicrobiales</taxon>
        <taxon>Rhizobiaceae</taxon>
        <taxon>Rhizobium/Agrobacterium group</taxon>
        <taxon>Rhizobium</taxon>
    </lineage>
</organism>
<evidence type="ECO:0000313" key="1">
    <source>
        <dbReference type="EMBL" id="RFB99974.1"/>
    </source>
</evidence>
<evidence type="ECO:0000313" key="2">
    <source>
        <dbReference type="Proteomes" id="UP000256748"/>
    </source>
</evidence>
<evidence type="ECO:0008006" key="3">
    <source>
        <dbReference type="Google" id="ProtNLM"/>
    </source>
</evidence>
<dbReference type="Proteomes" id="UP000256748">
    <property type="component" value="Unassembled WGS sequence"/>
</dbReference>
<sequence>MQLPSNIGTRAVPKRKRHKLHGKRGDLFVHVREDGSERAYVWQRAGDDIVRGHQRSGIRCRNLSSEAVYANDASSPRVEIPRIVIDTMTITSNHLRAHDVAAFWRLFAEARKQGINEDIHAIRLGDVVRYLGLDSLQRAKQALVRLASAEMTLRLNQRGYRGQVRMHMLQVLHDTDDMAALRGCDVLYFRLPAAMKAAVLESRDYAWVELNALSRFKSKFTFPLYLKLCLAAGKNELYREVPAMTKTEFRAFVGMPEKTQTSVLDETLQLVCDELLAISGIRKRFPINIAFVDEMLTIKVGRSSKKLRELKPAWIAPKTAAKLLSTVYNMAQEARVNFPPLMHFRQAETAVGLPATKVFDHWSTDIHGAVNYGIGTAGMKAREFLDLIARVGAEQAFEEWVERRHFGFVIDEDGVEQTAAISVPRVLPKPERTTQPTPEQWQSKALTYDDAPLRMIDVIQKAGDDNVNDEKIPF</sequence>
<accession>A0A3E1BXF5</accession>
<name>A0A3E1BXF5_RHILT</name>
<proteinExistence type="predicted"/>